<dbReference type="PATRIC" id="fig|1304281.5.peg.91"/>
<reference evidence="2 3" key="1">
    <citation type="journal article" date="2004" name="Int. J. Syst. Evol. Microbiol.">
        <title>Kaistella koreensis gen. nov., sp. nov., a novel member of the Chryseobacterium-Bergeyella-Riemerella branch.</title>
        <authorList>
            <person name="Kim M.K."/>
            <person name="Im W.T."/>
            <person name="Shin Y.K."/>
            <person name="Lim J.H."/>
            <person name="Kim S.H."/>
            <person name="Lee B.C."/>
            <person name="Park M.Y."/>
            <person name="Lee K.Y."/>
            <person name="Lee S.T."/>
        </authorList>
    </citation>
    <scope>NUCLEOTIDE SEQUENCE [LARGE SCALE GENOMIC DNA]</scope>
    <source>
        <strain evidence="2 3">CCUG 49689</strain>
    </source>
</reference>
<dbReference type="GO" id="GO:0016787">
    <property type="term" value="F:hydrolase activity"/>
    <property type="evidence" value="ECO:0007669"/>
    <property type="project" value="UniProtKB-KW"/>
</dbReference>
<dbReference type="OrthoDB" id="9796039at2"/>
<accession>A0A0J7J308</accession>
<dbReference type="NCBIfam" id="NF009807">
    <property type="entry name" value="PRK13291.1"/>
    <property type="match status" value="1"/>
</dbReference>
<dbReference type="Pfam" id="PF12867">
    <property type="entry name" value="DinB_2"/>
    <property type="match status" value="1"/>
</dbReference>
<dbReference type="AlphaFoldDB" id="A0A0J7J308"/>
<keyword evidence="2" id="KW-0378">Hydrolase</keyword>
<feature type="domain" description="DinB-like" evidence="1">
    <location>
        <begin position="41"/>
        <end position="169"/>
    </location>
</feature>
<evidence type="ECO:0000259" key="1">
    <source>
        <dbReference type="Pfam" id="PF12867"/>
    </source>
</evidence>
<organism evidence="2 3">
    <name type="scientific">Chryseobacterium koreense CCUG 49689</name>
    <dbReference type="NCBI Taxonomy" id="1304281"/>
    <lineage>
        <taxon>Bacteria</taxon>
        <taxon>Pseudomonadati</taxon>
        <taxon>Bacteroidota</taxon>
        <taxon>Flavobacteriia</taxon>
        <taxon>Flavobacteriales</taxon>
        <taxon>Weeksellaceae</taxon>
        <taxon>Chryseobacterium group</taxon>
        <taxon>Chryseobacterium</taxon>
    </lineage>
</organism>
<dbReference type="STRING" id="1304281.ACM44_00430"/>
<evidence type="ECO:0000313" key="3">
    <source>
        <dbReference type="Proteomes" id="UP000035900"/>
    </source>
</evidence>
<sequence length="178" mass="21273">MDNLEQKKYPIGKFAAPERISDIQIDQYLKVLKDFPGKLKLLIGDWTDEQLDTQYRKGGWRVRQLVNHLADSHMHSYIRFKLALTEDNPTIKTYDEAKWAELQDSFTIDIKPALQLLKGLHKRWVYELKSLTNKEFESTFFHPEQNRKITLRESLAFYAWHCDHHYAHIENLKKEKGW</sequence>
<dbReference type="EMBL" id="LFNG01000001">
    <property type="protein sequence ID" value="KMQ72602.1"/>
    <property type="molecule type" value="Genomic_DNA"/>
</dbReference>
<gene>
    <name evidence="2" type="ORF">ACM44_00430</name>
</gene>
<proteinExistence type="predicted"/>
<evidence type="ECO:0000313" key="2">
    <source>
        <dbReference type="EMBL" id="KMQ72602.1"/>
    </source>
</evidence>
<dbReference type="SUPFAM" id="SSF109854">
    <property type="entry name" value="DinB/YfiT-like putative metalloenzymes"/>
    <property type="match status" value="1"/>
</dbReference>
<comment type="caution">
    <text evidence="2">The sequence shown here is derived from an EMBL/GenBank/DDBJ whole genome shotgun (WGS) entry which is preliminary data.</text>
</comment>
<protein>
    <submittedName>
        <fullName evidence="2">Hydrolase</fullName>
    </submittedName>
</protein>
<keyword evidence="3" id="KW-1185">Reference proteome</keyword>
<dbReference type="RefSeq" id="WP_048498126.1">
    <property type="nucleotide sequence ID" value="NZ_LFNG01000001.1"/>
</dbReference>
<dbReference type="InterPro" id="IPR024775">
    <property type="entry name" value="DinB-like"/>
</dbReference>
<dbReference type="InterPro" id="IPR034660">
    <property type="entry name" value="DinB/YfiT-like"/>
</dbReference>
<dbReference type="Gene3D" id="1.20.120.450">
    <property type="entry name" value="dinb family like domain"/>
    <property type="match status" value="1"/>
</dbReference>
<name>A0A0J7J308_9FLAO</name>
<dbReference type="Proteomes" id="UP000035900">
    <property type="component" value="Unassembled WGS sequence"/>
</dbReference>